<proteinExistence type="predicted"/>
<feature type="compositionally biased region" description="Acidic residues" evidence="1">
    <location>
        <begin position="147"/>
        <end position="157"/>
    </location>
</feature>
<dbReference type="Pfam" id="PF02330">
    <property type="entry name" value="MAM33"/>
    <property type="match status" value="1"/>
</dbReference>
<dbReference type="OrthoDB" id="278212at2759"/>
<evidence type="ECO:0000313" key="2">
    <source>
        <dbReference type="EMBL" id="KKA28980.1"/>
    </source>
</evidence>
<dbReference type="Proteomes" id="UP000033483">
    <property type="component" value="Unassembled WGS sequence"/>
</dbReference>
<keyword evidence="3" id="KW-1185">Reference proteome</keyword>
<feature type="region of interest" description="Disordered" evidence="1">
    <location>
        <begin position="132"/>
        <end position="158"/>
    </location>
</feature>
<evidence type="ECO:0000313" key="3">
    <source>
        <dbReference type="Proteomes" id="UP000033483"/>
    </source>
</evidence>
<reference evidence="2 3" key="1">
    <citation type="submission" date="2015-03" db="EMBL/GenBank/DDBJ databases">
        <authorList>
            <person name="Radwan O."/>
            <person name="Al-Naeli F.A."/>
            <person name="Rendon G.A."/>
            <person name="Fields C."/>
        </authorList>
    </citation>
    <scope>NUCLEOTIDE SEQUENCE [LARGE SCALE GENOMIC DNA]</scope>
    <source>
        <strain evidence="2">CR-DP1</strain>
    </source>
</reference>
<dbReference type="SUPFAM" id="SSF54529">
    <property type="entry name" value="Mitochondrial glycoprotein MAM33-like"/>
    <property type="match status" value="1"/>
</dbReference>
<dbReference type="GO" id="GO:0042256">
    <property type="term" value="P:cytosolic ribosome assembly"/>
    <property type="evidence" value="ECO:0007669"/>
    <property type="project" value="TreeGrafter"/>
</dbReference>
<dbReference type="PANTHER" id="PTHR10826:SF1">
    <property type="entry name" value="COMPLEMENT COMPONENT 1 Q SUBCOMPONENT-BINDING PROTEIN, MITOCHONDRIAL"/>
    <property type="match status" value="1"/>
</dbReference>
<dbReference type="EMBL" id="LAEV01001072">
    <property type="protein sequence ID" value="KKA28980.1"/>
    <property type="molecule type" value="Genomic_DNA"/>
</dbReference>
<accession>A0A0F4ZFH9</accession>
<organism evidence="2 3">
    <name type="scientific">Thielaviopsis punctulata</name>
    <dbReference type="NCBI Taxonomy" id="72032"/>
    <lineage>
        <taxon>Eukaryota</taxon>
        <taxon>Fungi</taxon>
        <taxon>Dikarya</taxon>
        <taxon>Ascomycota</taxon>
        <taxon>Pezizomycotina</taxon>
        <taxon>Sordariomycetes</taxon>
        <taxon>Hypocreomycetidae</taxon>
        <taxon>Microascales</taxon>
        <taxon>Ceratocystidaceae</taxon>
        <taxon>Thielaviopsis</taxon>
    </lineage>
</organism>
<evidence type="ECO:0008006" key="4">
    <source>
        <dbReference type="Google" id="ProtNLM"/>
    </source>
</evidence>
<dbReference type="Gene3D" id="3.10.280.10">
    <property type="entry name" value="Mitochondrial glycoprotein"/>
    <property type="match status" value="1"/>
</dbReference>
<name>A0A0F4ZFH9_9PEZI</name>
<dbReference type="PANTHER" id="PTHR10826">
    <property type="entry name" value="COMPLEMENT COMPONENT 1"/>
    <property type="match status" value="1"/>
</dbReference>
<evidence type="ECO:0000256" key="1">
    <source>
        <dbReference type="SAM" id="MobiDB-lite"/>
    </source>
</evidence>
<protein>
    <recommendedName>
        <fullName evidence="4">Mitochondrial acidic protein MAM33</fullName>
    </recommendedName>
</protein>
<dbReference type="InterPro" id="IPR003428">
    <property type="entry name" value="MAM33"/>
</dbReference>
<comment type="caution">
    <text evidence="2">The sequence shown here is derived from an EMBL/GenBank/DDBJ whole genome shotgun (WGS) entry which is preliminary data.</text>
</comment>
<gene>
    <name evidence="2" type="ORF">TD95_000902</name>
</gene>
<sequence>MFALRSITRAAPRALPRATATVAARMPLVASVALRSQRLANFSVSARSFEAAESAEKLVVQLERELKFEEEASKEDQTPESITEFLENSGFELVESTGSEEVKLVKKIGDEQVTVLFSIADLGYNNPLLEDETFEEESAEQSKNAEESEELDDESGDFLEPSPIHVQVVIEKPNKAPGAISVDLTVQDGAMSIDSFYYFNKAAEAFASSAEVAHSRANVYAGPSFETLDEELQDKAEAYLNDRGIDMSLAMFVGEYANSKEQAEYVSWMKNLSTFMRS</sequence>
<dbReference type="InterPro" id="IPR036561">
    <property type="entry name" value="MAM33_sf"/>
</dbReference>
<dbReference type="GO" id="GO:0005759">
    <property type="term" value="C:mitochondrial matrix"/>
    <property type="evidence" value="ECO:0007669"/>
    <property type="project" value="InterPro"/>
</dbReference>
<dbReference type="AlphaFoldDB" id="A0A0F4ZFH9"/>